<evidence type="ECO:0000313" key="1">
    <source>
        <dbReference type="EMBL" id="EKC78168.1"/>
    </source>
</evidence>
<dbReference type="AlphaFoldDB" id="K1U7H5"/>
<reference evidence="1" key="1">
    <citation type="journal article" date="2013" name="Environ. Microbiol.">
        <title>Microbiota from the distal guts of lean and obese adolescents exhibit partial functional redundancy besides clear differences in community structure.</title>
        <authorList>
            <person name="Ferrer M."/>
            <person name="Ruiz A."/>
            <person name="Lanza F."/>
            <person name="Haange S.B."/>
            <person name="Oberbach A."/>
            <person name="Till H."/>
            <person name="Bargiela R."/>
            <person name="Campoy C."/>
            <person name="Segura M.T."/>
            <person name="Richter M."/>
            <person name="von Bergen M."/>
            <person name="Seifert J."/>
            <person name="Suarez A."/>
        </authorList>
    </citation>
    <scope>NUCLEOTIDE SEQUENCE</scope>
</reference>
<dbReference type="EMBL" id="AJWY01002511">
    <property type="protein sequence ID" value="EKC78168.1"/>
    <property type="molecule type" value="Genomic_DNA"/>
</dbReference>
<sequence>MRRIVNILAKMVSAIVLALIFLPLLVALLFEIPAVQNFVAREATEIISRKLGTRISIDRVDIG</sequence>
<comment type="caution">
    <text evidence="1">The sequence shown here is derived from an EMBL/GenBank/DDBJ whole genome shotgun (WGS) entry which is preliminary data.</text>
</comment>
<proteinExistence type="predicted"/>
<protein>
    <submittedName>
        <fullName evidence="1">Membrane or secreted protein</fullName>
    </submittedName>
</protein>
<name>K1U7H5_9ZZZZ</name>
<gene>
    <name evidence="1" type="ORF">LEA_03792</name>
</gene>
<accession>K1U7H5</accession>
<feature type="non-terminal residue" evidence="1">
    <location>
        <position position="63"/>
    </location>
</feature>
<organism evidence="1">
    <name type="scientific">human gut metagenome</name>
    <dbReference type="NCBI Taxonomy" id="408170"/>
    <lineage>
        <taxon>unclassified sequences</taxon>
        <taxon>metagenomes</taxon>
        <taxon>organismal metagenomes</taxon>
    </lineage>
</organism>